<dbReference type="InterPro" id="IPR025584">
    <property type="entry name" value="Cthe_2159"/>
</dbReference>
<protein>
    <recommendedName>
        <fullName evidence="3">Carbohydrate-binding domain-containing protein</fullName>
    </recommendedName>
</protein>
<reference evidence="2" key="1">
    <citation type="submission" date="2012-01" db="EMBL/GenBank/DDBJ databases">
        <title>The Genome Sequence of Treponema denticola OTK.</title>
        <authorList>
            <consortium name="The Broad Institute Genome Sequencing Platform"/>
            <person name="Earl A."/>
            <person name="Ward D."/>
            <person name="Feldgarden M."/>
            <person name="Gevers D."/>
            <person name="Blanton J.M."/>
            <person name="Fenno C.J."/>
            <person name="Baranova O.V."/>
            <person name="Mathney J."/>
            <person name="Dewhirst F.E."/>
            <person name="Izard J."/>
            <person name="Young S.K."/>
            <person name="Zeng Q."/>
            <person name="Gargeya S."/>
            <person name="Fitzgerald M."/>
            <person name="Haas B."/>
            <person name="Abouelleil A."/>
            <person name="Alvarado L."/>
            <person name="Arachchi H.M."/>
            <person name="Berlin A."/>
            <person name="Chapman S.B."/>
            <person name="Gearin G."/>
            <person name="Goldberg J."/>
            <person name="Griggs A."/>
            <person name="Gujja S."/>
            <person name="Hansen M."/>
            <person name="Heiman D."/>
            <person name="Howarth C."/>
            <person name="Larimer J."/>
            <person name="Lui A."/>
            <person name="MacDonald P.J.P."/>
            <person name="McCowen C."/>
            <person name="Montmayeur A."/>
            <person name="Murphy C."/>
            <person name="Neiman D."/>
            <person name="Pearson M."/>
            <person name="Priest M."/>
            <person name="Roberts A."/>
            <person name="Saif S."/>
            <person name="Shea T."/>
            <person name="Sisk P."/>
            <person name="Stolte C."/>
            <person name="Sykes S."/>
            <person name="Wortman J."/>
            <person name="Nusbaum C."/>
            <person name="Birren B."/>
        </authorList>
    </citation>
    <scope>NUCLEOTIDE SEQUENCE [LARGE SCALE GENOMIC DNA]</scope>
    <source>
        <strain evidence="2">OTK</strain>
    </source>
</reference>
<dbReference type="AlphaFoldDB" id="A0A0F6MMR0"/>
<organism evidence="2">
    <name type="scientific">Treponema denticola OTK</name>
    <dbReference type="NCBI Taxonomy" id="999434"/>
    <lineage>
        <taxon>Bacteria</taxon>
        <taxon>Pseudomonadati</taxon>
        <taxon>Spirochaetota</taxon>
        <taxon>Spirochaetia</taxon>
        <taxon>Spirochaetales</taxon>
        <taxon>Treponemataceae</taxon>
        <taxon>Treponema</taxon>
    </lineage>
</organism>
<feature type="region of interest" description="Disordered" evidence="1">
    <location>
        <begin position="326"/>
        <end position="345"/>
    </location>
</feature>
<dbReference type="EMBL" id="AGDY01000009">
    <property type="protein sequence ID" value="EMB20300.1"/>
    <property type="molecule type" value="Genomic_DNA"/>
</dbReference>
<dbReference type="Pfam" id="PF14262">
    <property type="entry name" value="Cthe_2159"/>
    <property type="match status" value="1"/>
</dbReference>
<dbReference type="RefSeq" id="WP_002692672.1">
    <property type="nucleotide sequence ID" value="NZ_CM001797.1"/>
</dbReference>
<dbReference type="HOGENOM" id="CLU_021406_1_0_12"/>
<accession>A0A0F6MMR0</accession>
<dbReference type="PATRIC" id="fig|999434.4.peg.1825"/>
<evidence type="ECO:0000313" key="2">
    <source>
        <dbReference type="EMBL" id="EMB20300.1"/>
    </source>
</evidence>
<evidence type="ECO:0008006" key="3">
    <source>
        <dbReference type="Google" id="ProtNLM"/>
    </source>
</evidence>
<dbReference type="Proteomes" id="UP000011701">
    <property type="component" value="Chromosome"/>
</dbReference>
<comment type="caution">
    <text evidence="2">The sequence shown here is derived from an EMBL/GenBank/DDBJ whole genome shotgun (WGS) entry which is preliminary data.</text>
</comment>
<proteinExistence type="predicted"/>
<gene>
    <name evidence="2" type="ORF">HMPREF9723_01760</name>
</gene>
<sequence length="504" mass="52901">MKINKKLVKMVCSVFLALSLLNCRSEDRFPIGRMEVNLKPPVPRDTSKLFSDEDFKTEYSSSKSVSINLSALSGISAKGLTVNGNTVTINAEGQYIISGSLEDGQVIIDAADNDEVHLILDNADISNSSVPVIYAKKAGKMLITLAKGSKNKLNVNGKFADSDAGKTNAVIFSQTDLTLNGTGELNIESKYGSGIVSKKDLRVTGGSLTVSASKHALKGCDNVSIADGKFTLTAGKDGIHSENEENAESGNIYIKNGEFTINAASEALDAINDITIEGGYINIAKADEGMEALTININGGKIMVVSSDDGLNASYSDKEEIEAKLSGTALTDNSSKKTEKKGPPVLSESAASTYVNITGGEVTINSQADGIDSNGSVYVSGGKVNILGPVSDGDAALDYDLTALISGGEFIASGSRGMVQGFSDKSTQASFIANFSKTVKGEVIVSDSSGAVILKTNQDKDFQSIVVSSKDLKVGETYKITAGGQTLTLKMDSISVGDNMHKRR</sequence>
<evidence type="ECO:0000256" key="1">
    <source>
        <dbReference type="SAM" id="MobiDB-lite"/>
    </source>
</evidence>
<name>A0A0F6MMR0_TREDN</name>